<protein>
    <submittedName>
        <fullName evidence="1">Uncharacterized protein</fullName>
    </submittedName>
</protein>
<dbReference type="Proteomes" id="UP000262583">
    <property type="component" value="Chromosome"/>
</dbReference>
<dbReference type="EMBL" id="CP030759">
    <property type="protein sequence ID" value="AXA36692.1"/>
    <property type="molecule type" value="Genomic_DNA"/>
</dbReference>
<gene>
    <name evidence="1" type="ORF">BRCON_1915</name>
</gene>
<proteinExistence type="predicted"/>
<reference evidence="1 2" key="1">
    <citation type="submission" date="2018-05" db="EMBL/GenBank/DDBJ databases">
        <title>A metagenomic window into the 2 km-deep terrestrial subsurface aquifer revealed taxonomically and functionally diverse microbial community comprising novel uncultured bacterial lineages.</title>
        <authorList>
            <person name="Kadnikov V.V."/>
            <person name="Mardanov A.V."/>
            <person name="Beletsky A.V."/>
            <person name="Banks D."/>
            <person name="Pimenov N.V."/>
            <person name="Frank Y.A."/>
            <person name="Karnachuk O.V."/>
            <person name="Ravin N.V."/>
        </authorList>
    </citation>
    <scope>NUCLEOTIDE SEQUENCE [LARGE SCALE GENOMIC DNA]</scope>
    <source>
        <strain evidence="1">BY</strain>
    </source>
</reference>
<evidence type="ECO:0000313" key="1">
    <source>
        <dbReference type="EMBL" id="AXA36692.1"/>
    </source>
</evidence>
<organism evidence="1 2">
    <name type="scientific">Sumerlaea chitinivorans</name>
    <dbReference type="NCBI Taxonomy" id="2250252"/>
    <lineage>
        <taxon>Bacteria</taxon>
        <taxon>Candidatus Sumerlaeota</taxon>
        <taxon>Candidatus Sumerlaeia</taxon>
        <taxon>Candidatus Sumerlaeales</taxon>
        <taxon>Candidatus Sumerlaeaceae</taxon>
        <taxon>Candidatus Sumerlaea</taxon>
    </lineage>
</organism>
<name>A0A2Z4Y7R9_SUMC1</name>
<dbReference type="AlphaFoldDB" id="A0A2Z4Y7R9"/>
<dbReference type="KEGG" id="schv:BRCON_1915"/>
<evidence type="ECO:0000313" key="2">
    <source>
        <dbReference type="Proteomes" id="UP000262583"/>
    </source>
</evidence>
<accession>A0A2Z4Y7R9</accession>
<sequence>MKNRRFSQELDPSPKSGTAAVRGEVVCGIEHERDTAWRHLPK</sequence>